<protein>
    <submittedName>
        <fullName evidence="1">BZ3500_MvSof-1268-A1-R1_Chr1-1g00854 protein</fullName>
    </submittedName>
</protein>
<accession>A0A2X0KDZ6</accession>
<gene>
    <name evidence="1" type="ORF">BZ3500_MVSOF-1268-A1-R1_CHR1-1G00854</name>
</gene>
<name>A0A2X0KDZ6_9BASI</name>
<dbReference type="AlphaFoldDB" id="A0A2X0KDZ6"/>
<proteinExistence type="predicted"/>
<evidence type="ECO:0000313" key="2">
    <source>
        <dbReference type="Proteomes" id="UP000249723"/>
    </source>
</evidence>
<dbReference type="Proteomes" id="UP000249723">
    <property type="component" value="Unassembled WGS sequence"/>
</dbReference>
<dbReference type="EMBL" id="FMWP01000013">
    <property type="protein sequence ID" value="SCZ88956.1"/>
    <property type="molecule type" value="Genomic_DNA"/>
</dbReference>
<reference evidence="2" key="1">
    <citation type="submission" date="2016-10" db="EMBL/GenBank/DDBJ databases">
        <authorList>
            <person name="Jeantristanb JTB J.-T."/>
            <person name="Ricardo R."/>
        </authorList>
    </citation>
    <scope>NUCLEOTIDE SEQUENCE [LARGE SCALE GENOMIC DNA]</scope>
</reference>
<evidence type="ECO:0000313" key="1">
    <source>
        <dbReference type="EMBL" id="SCZ88956.1"/>
    </source>
</evidence>
<sequence length="174" mass="19928">MGGTRKACWIYPRDGRGEYDARSLTDSCVLQFDNGIDGSHHVFYVEWDPPRSIWVHPFAPDFLNKVCGSERTRLFGDPSQDFEIGLNDNENSTHKVTSSIHEGPEALRLKRSEYTDRLYVEYKTAKEVLSEDLKEGRYEQRFEPPEDGEKGVEMGWGPYGFGVVVKRNTALMSK</sequence>
<organism evidence="1 2">
    <name type="scientific">Microbotryum saponariae</name>
    <dbReference type="NCBI Taxonomy" id="289078"/>
    <lineage>
        <taxon>Eukaryota</taxon>
        <taxon>Fungi</taxon>
        <taxon>Dikarya</taxon>
        <taxon>Basidiomycota</taxon>
        <taxon>Pucciniomycotina</taxon>
        <taxon>Microbotryomycetes</taxon>
        <taxon>Microbotryales</taxon>
        <taxon>Microbotryaceae</taxon>
        <taxon>Microbotryum</taxon>
    </lineage>
</organism>
<keyword evidence="2" id="KW-1185">Reference proteome</keyword>